<sequence>MEKPLGTSNPGHGNGGPRRHRRRSGGSLQVPRIRRSALAPGLDSDEKQEENLSTLESTMVASSPFILEKPTLKRASRSQIQVPQRRLMMGPIDTEPEFVLPHPYSQLGLGRSISIGGSPFILPGEDSQPPSMFHSWQPLDFSAAEDDVDTDDHGPSSDTGEHGHEDSETELEGGDQSVTSPEPAAKPADDLEVSVSSPATDDVSEGHWD</sequence>
<evidence type="ECO:0000313" key="2">
    <source>
        <dbReference type="EMBL" id="KAF9755571.1"/>
    </source>
</evidence>
<accession>A0A8H7NH52</accession>
<evidence type="ECO:0000256" key="1">
    <source>
        <dbReference type="SAM" id="MobiDB-lite"/>
    </source>
</evidence>
<evidence type="ECO:0000313" key="3">
    <source>
        <dbReference type="Proteomes" id="UP000616885"/>
    </source>
</evidence>
<feature type="region of interest" description="Disordered" evidence="1">
    <location>
        <begin position="1"/>
        <end position="56"/>
    </location>
</feature>
<organism evidence="2 3">
    <name type="scientific">Bionectria ochroleuca</name>
    <name type="common">Gliocladium roseum</name>
    <dbReference type="NCBI Taxonomy" id="29856"/>
    <lineage>
        <taxon>Eukaryota</taxon>
        <taxon>Fungi</taxon>
        <taxon>Dikarya</taxon>
        <taxon>Ascomycota</taxon>
        <taxon>Pezizomycotina</taxon>
        <taxon>Sordariomycetes</taxon>
        <taxon>Hypocreomycetidae</taxon>
        <taxon>Hypocreales</taxon>
        <taxon>Bionectriaceae</taxon>
        <taxon>Clonostachys</taxon>
    </lineage>
</organism>
<comment type="caution">
    <text evidence="2">The sequence shown here is derived from an EMBL/GenBank/DDBJ whole genome shotgun (WGS) entry which is preliminary data.</text>
</comment>
<dbReference type="Proteomes" id="UP000616885">
    <property type="component" value="Unassembled WGS sequence"/>
</dbReference>
<dbReference type="AlphaFoldDB" id="A0A8H7NH52"/>
<feature type="compositionally biased region" description="Basic and acidic residues" evidence="1">
    <location>
        <begin position="151"/>
        <end position="166"/>
    </location>
</feature>
<feature type="region of interest" description="Disordered" evidence="1">
    <location>
        <begin position="105"/>
        <end position="209"/>
    </location>
</feature>
<dbReference type="EMBL" id="JADCTT010000003">
    <property type="protein sequence ID" value="KAF9755571.1"/>
    <property type="molecule type" value="Genomic_DNA"/>
</dbReference>
<proteinExistence type="predicted"/>
<feature type="compositionally biased region" description="Low complexity" evidence="1">
    <location>
        <begin position="105"/>
        <end position="118"/>
    </location>
</feature>
<name>A0A8H7NH52_BIOOC</name>
<gene>
    <name evidence="2" type="ORF">IM811_011012</name>
</gene>
<protein>
    <submittedName>
        <fullName evidence="2">Uncharacterized protein</fullName>
    </submittedName>
</protein>
<reference evidence="2" key="1">
    <citation type="submission" date="2020-10" db="EMBL/GenBank/DDBJ databases">
        <title>High-Quality Genome Resource of Clonostachys rosea strain S41 by Oxford Nanopore Long-Read Sequencing.</title>
        <authorList>
            <person name="Wang H."/>
        </authorList>
    </citation>
    <scope>NUCLEOTIDE SEQUENCE</scope>
    <source>
        <strain evidence="2">S41</strain>
    </source>
</reference>